<evidence type="ECO:0000313" key="3">
    <source>
        <dbReference type="EMBL" id="CAH2219788.1"/>
    </source>
</evidence>
<dbReference type="InterPro" id="IPR004244">
    <property type="entry name" value="Transposase_22"/>
</dbReference>
<protein>
    <submittedName>
        <fullName evidence="3">Uncharacterized protein</fullName>
    </submittedName>
</protein>
<name>A0AAD1QZ24_PELCU</name>
<dbReference type="EMBL" id="OW240912">
    <property type="protein sequence ID" value="CAH2219788.1"/>
    <property type="molecule type" value="Genomic_DNA"/>
</dbReference>
<feature type="region of interest" description="Disordered" evidence="2">
    <location>
        <begin position="1"/>
        <end position="24"/>
    </location>
</feature>
<reference evidence="3" key="1">
    <citation type="submission" date="2022-03" db="EMBL/GenBank/DDBJ databases">
        <authorList>
            <person name="Alioto T."/>
            <person name="Alioto T."/>
            <person name="Gomez Garrido J."/>
        </authorList>
    </citation>
    <scope>NUCLEOTIDE SEQUENCE</scope>
</reference>
<accession>A0AAD1QZ24</accession>
<feature type="compositionally biased region" description="Polar residues" evidence="2">
    <location>
        <begin position="9"/>
        <end position="24"/>
    </location>
</feature>
<dbReference type="Gene3D" id="3.30.70.1820">
    <property type="entry name" value="L1 transposable element, RRM domain"/>
    <property type="match status" value="1"/>
</dbReference>
<keyword evidence="1" id="KW-0175">Coiled coil</keyword>
<dbReference type="PANTHER" id="PTHR11505">
    <property type="entry name" value="L1 TRANSPOSABLE ELEMENT-RELATED"/>
    <property type="match status" value="1"/>
</dbReference>
<organism evidence="3 4">
    <name type="scientific">Pelobates cultripes</name>
    <name type="common">Western spadefoot toad</name>
    <dbReference type="NCBI Taxonomy" id="61616"/>
    <lineage>
        <taxon>Eukaryota</taxon>
        <taxon>Metazoa</taxon>
        <taxon>Chordata</taxon>
        <taxon>Craniata</taxon>
        <taxon>Vertebrata</taxon>
        <taxon>Euteleostomi</taxon>
        <taxon>Amphibia</taxon>
        <taxon>Batrachia</taxon>
        <taxon>Anura</taxon>
        <taxon>Pelobatoidea</taxon>
        <taxon>Pelobatidae</taxon>
        <taxon>Pelobates</taxon>
    </lineage>
</organism>
<dbReference type="Proteomes" id="UP001295444">
    <property type="component" value="Chromosome 01"/>
</dbReference>
<feature type="coiled-coil region" evidence="1">
    <location>
        <begin position="78"/>
        <end position="105"/>
    </location>
</feature>
<evidence type="ECO:0000256" key="2">
    <source>
        <dbReference type="SAM" id="MobiDB-lite"/>
    </source>
</evidence>
<dbReference type="AlphaFoldDB" id="A0AAD1QZ24"/>
<keyword evidence="4" id="KW-1185">Reference proteome</keyword>
<sequence length="219" mass="25175">MVTKHPTCRTANPTMSREPTNTLSPVTEHSLHKMLQELRTTITADFHPIDGDLRREISSLDDRTSHLENRTEELCIAHNEVVDKIKKLSEEYETLKLKVADMEDRSRRQNVRFRSIPDDVFHDALPAYILSICKALVPGLPDSAWAYNRMHRLPRPARLSSEVPKDVIVRFHYYAHKKLAAARKLPTLPDPHQWVALFTNLSAAMMAKRKAFVTITMTL</sequence>
<evidence type="ECO:0000313" key="4">
    <source>
        <dbReference type="Proteomes" id="UP001295444"/>
    </source>
</evidence>
<evidence type="ECO:0000256" key="1">
    <source>
        <dbReference type="SAM" id="Coils"/>
    </source>
</evidence>
<gene>
    <name evidence="3" type="ORF">PECUL_23A054948</name>
</gene>
<proteinExistence type="predicted"/>